<organism evidence="6 7">
    <name type="scientific">Schaalia canis</name>
    <dbReference type="NCBI Taxonomy" id="100469"/>
    <lineage>
        <taxon>Bacteria</taxon>
        <taxon>Bacillati</taxon>
        <taxon>Actinomycetota</taxon>
        <taxon>Actinomycetes</taxon>
        <taxon>Actinomycetales</taxon>
        <taxon>Actinomycetaceae</taxon>
        <taxon>Schaalia</taxon>
    </lineage>
</organism>
<evidence type="ECO:0000259" key="5">
    <source>
        <dbReference type="SMART" id="SM00563"/>
    </source>
</evidence>
<dbReference type="CDD" id="cd07989">
    <property type="entry name" value="LPLAT_AGPAT-like"/>
    <property type="match status" value="1"/>
</dbReference>
<evidence type="ECO:0000256" key="2">
    <source>
        <dbReference type="ARBA" id="ARBA00022679"/>
    </source>
</evidence>
<evidence type="ECO:0000313" key="6">
    <source>
        <dbReference type="EMBL" id="RRC94713.1"/>
    </source>
</evidence>
<dbReference type="Pfam" id="PF01553">
    <property type="entry name" value="Acyltransferase"/>
    <property type="match status" value="1"/>
</dbReference>
<sequence length="262" mass="28855">MSKPVTGLYRVAKGIAKPLMGTWVKMDVSGEEHLPAEGAFIITPNHISNFDPVCIATFMMQRGYPVRFLAKAELFKTPVVGQILRSMGMVPVERNSDDPSAVLEYARQALRDGECVGIYPEGTLTRDPQMWPMKPKTGAARLALDTGVPVIPIAQWGAHEVIPRYAASIDLRPQRPITIRVCPPVDLSDLITEEGSANYEAVQEATRRIHAAIVKGVEEIRGEKAPAQPWDSAVMSGPDKKTLGRFSKWRRSLAKRGRSLKG</sequence>
<keyword evidence="2 4" id="KW-0808">Transferase</keyword>
<keyword evidence="4" id="KW-0444">Lipid biosynthesis</keyword>
<protein>
    <recommendedName>
        <fullName evidence="4">1-acyl-sn-glycerol-3-phosphate acyltransferase</fullName>
        <ecNumber evidence="4">2.3.1.51</ecNumber>
    </recommendedName>
</protein>
<keyword evidence="7" id="KW-1185">Reference proteome</keyword>
<dbReference type="OrthoDB" id="9806008at2"/>
<comment type="similarity">
    <text evidence="1 4">Belongs to the 1-acyl-sn-glycerol-3-phosphate acyltransferase family.</text>
</comment>
<dbReference type="InterPro" id="IPR004552">
    <property type="entry name" value="AGP_acyltrans"/>
</dbReference>
<dbReference type="RefSeq" id="WP_124871868.1">
    <property type="nucleotide sequence ID" value="NZ_RQZF01000011.1"/>
</dbReference>
<proteinExistence type="inferred from homology"/>
<dbReference type="SMART" id="SM00563">
    <property type="entry name" value="PlsC"/>
    <property type="match status" value="1"/>
</dbReference>
<feature type="domain" description="Phospholipid/glycerol acyltransferase" evidence="5">
    <location>
        <begin position="40"/>
        <end position="158"/>
    </location>
</feature>
<dbReference type="GO" id="GO:0003841">
    <property type="term" value="F:1-acylglycerol-3-phosphate O-acyltransferase activity"/>
    <property type="evidence" value="ECO:0007669"/>
    <property type="project" value="UniProtKB-UniRule"/>
</dbReference>
<dbReference type="NCBIfam" id="TIGR00530">
    <property type="entry name" value="AGP_acyltrn"/>
    <property type="match status" value="1"/>
</dbReference>
<evidence type="ECO:0000313" key="7">
    <source>
        <dbReference type="Proteomes" id="UP000280444"/>
    </source>
</evidence>
<comment type="caution">
    <text evidence="6">The sequence shown here is derived from an EMBL/GenBank/DDBJ whole genome shotgun (WGS) entry which is preliminary data.</text>
</comment>
<evidence type="ECO:0000256" key="1">
    <source>
        <dbReference type="ARBA" id="ARBA00008655"/>
    </source>
</evidence>
<accession>A0A3P1SBR1</accession>
<keyword evidence="4" id="KW-0594">Phospholipid biosynthesis</keyword>
<dbReference type="EMBL" id="RQZF01000011">
    <property type="protein sequence ID" value="RRC94713.1"/>
    <property type="molecule type" value="Genomic_DNA"/>
</dbReference>
<name>A0A3P1SBR1_9ACTO</name>
<keyword evidence="4" id="KW-0443">Lipid metabolism</keyword>
<dbReference type="PANTHER" id="PTHR10434:SF55">
    <property type="entry name" value="POSSIBLE ACYLTRANSFERASE"/>
    <property type="match status" value="1"/>
</dbReference>
<gene>
    <name evidence="6" type="ORF">EII11_09150</name>
</gene>
<dbReference type="AlphaFoldDB" id="A0A3P1SBR1"/>
<reference evidence="6 7" key="1">
    <citation type="submission" date="2018-11" db="EMBL/GenBank/DDBJ databases">
        <title>Genomes From Bacteria Associated with the Canine Oral Cavity: a Test Case for Automated Genome-Based Taxonomic Assignment.</title>
        <authorList>
            <person name="Coil D.A."/>
            <person name="Jospin G."/>
            <person name="Darling A.E."/>
            <person name="Wallis C."/>
            <person name="Davis I.J."/>
            <person name="Harris S."/>
            <person name="Eisen J.A."/>
            <person name="Holcombe L.J."/>
            <person name="O'Flynn C."/>
        </authorList>
    </citation>
    <scope>NUCLEOTIDE SEQUENCE [LARGE SCALE GENOMIC DNA]</scope>
    <source>
        <strain evidence="6 7">OH770</strain>
    </source>
</reference>
<dbReference type="GO" id="GO:0006654">
    <property type="term" value="P:phosphatidic acid biosynthetic process"/>
    <property type="evidence" value="ECO:0007669"/>
    <property type="project" value="TreeGrafter"/>
</dbReference>
<dbReference type="PANTHER" id="PTHR10434">
    <property type="entry name" value="1-ACYL-SN-GLYCEROL-3-PHOSPHATE ACYLTRANSFERASE"/>
    <property type="match status" value="1"/>
</dbReference>
<keyword evidence="3 4" id="KW-0012">Acyltransferase</keyword>
<evidence type="ECO:0000256" key="3">
    <source>
        <dbReference type="ARBA" id="ARBA00023315"/>
    </source>
</evidence>
<dbReference type="EC" id="2.3.1.51" evidence="4"/>
<dbReference type="InterPro" id="IPR002123">
    <property type="entry name" value="Plipid/glycerol_acylTrfase"/>
</dbReference>
<evidence type="ECO:0000256" key="4">
    <source>
        <dbReference type="RuleBase" id="RU361267"/>
    </source>
</evidence>
<dbReference type="Proteomes" id="UP000280444">
    <property type="component" value="Unassembled WGS sequence"/>
</dbReference>
<dbReference type="GO" id="GO:0005886">
    <property type="term" value="C:plasma membrane"/>
    <property type="evidence" value="ECO:0007669"/>
    <property type="project" value="TreeGrafter"/>
</dbReference>
<keyword evidence="4" id="KW-1208">Phospholipid metabolism</keyword>
<dbReference type="SUPFAM" id="SSF69593">
    <property type="entry name" value="Glycerol-3-phosphate (1)-acyltransferase"/>
    <property type="match status" value="1"/>
</dbReference>
<comment type="catalytic activity">
    <reaction evidence="4">
        <text>a 1-acyl-sn-glycero-3-phosphate + an acyl-CoA = a 1,2-diacyl-sn-glycero-3-phosphate + CoA</text>
        <dbReference type="Rhea" id="RHEA:19709"/>
        <dbReference type="ChEBI" id="CHEBI:57287"/>
        <dbReference type="ChEBI" id="CHEBI:57970"/>
        <dbReference type="ChEBI" id="CHEBI:58342"/>
        <dbReference type="ChEBI" id="CHEBI:58608"/>
        <dbReference type="EC" id="2.3.1.51"/>
    </reaction>
</comment>
<comment type="domain">
    <text evidence="4">The HXXXXD motif is essential for acyltransferase activity and may constitute the binding site for the phosphate moiety of the glycerol-3-phosphate.</text>
</comment>